<gene>
    <name evidence="2" type="ORF">KXQ929_LOCUS28929</name>
</gene>
<sequence length="271" mass="29318">MFWIFFVLLVVSTGDCILIGKIDNNVLIGNISKSLWNITQSQCICEMINSNGTISTLNYFSTNQTCQLFYANCTSIFIEFNLNSSLIFMNQSAIFIAQKPTTTSTSTTTTTTATVQFSLSGVQLNLDPSSLPNGWSLCYSATYADNLDSTIVATILATCNKNKLLLGCRPVANTTLTVAAMGNRADVLYDCGSTSTCTHVANGVGWYFSSSYSWGFVRGSDNVTRDSCDVATGDAAYRLCWHTSAVGGYRCGSTVALNSDSTWAKVIYHAN</sequence>
<keyword evidence="1" id="KW-0732">Signal</keyword>
<organism evidence="2 3">
    <name type="scientific">Adineta steineri</name>
    <dbReference type="NCBI Taxonomy" id="433720"/>
    <lineage>
        <taxon>Eukaryota</taxon>
        <taxon>Metazoa</taxon>
        <taxon>Spiralia</taxon>
        <taxon>Gnathifera</taxon>
        <taxon>Rotifera</taxon>
        <taxon>Eurotatoria</taxon>
        <taxon>Bdelloidea</taxon>
        <taxon>Adinetida</taxon>
        <taxon>Adinetidae</taxon>
        <taxon>Adineta</taxon>
    </lineage>
</organism>
<evidence type="ECO:0000256" key="1">
    <source>
        <dbReference type="SAM" id="SignalP"/>
    </source>
</evidence>
<proteinExistence type="predicted"/>
<reference evidence="2" key="1">
    <citation type="submission" date="2021-02" db="EMBL/GenBank/DDBJ databases">
        <authorList>
            <person name="Nowell W R."/>
        </authorList>
    </citation>
    <scope>NUCLEOTIDE SEQUENCE</scope>
</reference>
<protein>
    <submittedName>
        <fullName evidence="2">Uncharacterized protein</fullName>
    </submittedName>
</protein>
<dbReference type="EMBL" id="CAJOBB010002922">
    <property type="protein sequence ID" value="CAF4008580.1"/>
    <property type="molecule type" value="Genomic_DNA"/>
</dbReference>
<accession>A0A819PCZ8</accession>
<name>A0A819PCZ8_9BILA</name>
<dbReference type="Proteomes" id="UP000663868">
    <property type="component" value="Unassembled WGS sequence"/>
</dbReference>
<feature type="chain" id="PRO_5032782949" evidence="1">
    <location>
        <begin position="17"/>
        <end position="271"/>
    </location>
</feature>
<dbReference type="AlphaFoldDB" id="A0A819PCZ8"/>
<evidence type="ECO:0000313" key="2">
    <source>
        <dbReference type="EMBL" id="CAF4008580.1"/>
    </source>
</evidence>
<comment type="caution">
    <text evidence="2">The sequence shown here is derived from an EMBL/GenBank/DDBJ whole genome shotgun (WGS) entry which is preliminary data.</text>
</comment>
<evidence type="ECO:0000313" key="3">
    <source>
        <dbReference type="Proteomes" id="UP000663868"/>
    </source>
</evidence>
<feature type="signal peptide" evidence="1">
    <location>
        <begin position="1"/>
        <end position="16"/>
    </location>
</feature>